<reference evidence="2 3" key="1">
    <citation type="journal article" date="2000" name="Nature">
        <title>Sequence and analysis of chromosome 1 of the plant Arabidopsis thaliana.</title>
        <authorList>
            <person name="Theologis A."/>
            <person name="Ecker J.R."/>
            <person name="Palm C.J."/>
            <person name="Federspiel N.A."/>
            <person name="Kaul S."/>
            <person name="White O."/>
            <person name="Alonso J."/>
            <person name="Altafi H."/>
            <person name="Araujo R."/>
            <person name="Bowman C.L."/>
            <person name="Brooks S.Y."/>
            <person name="Buehler E."/>
            <person name="Chan A."/>
            <person name="Chao Q."/>
            <person name="Chen H."/>
            <person name="Cheuk R.F."/>
            <person name="Chin C.W."/>
            <person name="Chung M.K."/>
            <person name="Conn L."/>
            <person name="Conway A.B."/>
            <person name="Conway A.R."/>
            <person name="Creasy T.H."/>
            <person name="Dewar K."/>
            <person name="Dunn P."/>
            <person name="Etgu P."/>
            <person name="Feldblyum T.V."/>
            <person name="Feng J."/>
            <person name="Fong B."/>
            <person name="Fujii C.Y."/>
            <person name="Gill J.E."/>
            <person name="Goldsmith A.D."/>
            <person name="Haas B."/>
            <person name="Hansen N.F."/>
            <person name="Hughes B."/>
            <person name="Huizar L."/>
            <person name="Hunter J.L."/>
            <person name="Jenkins J."/>
            <person name="Johnson-Hopson C."/>
            <person name="Khan S."/>
            <person name="Khaykin E."/>
            <person name="Kim C.J."/>
            <person name="Koo H.L."/>
            <person name="Kremenetskaia I."/>
            <person name="Kurtz D.B."/>
            <person name="Kwan A."/>
            <person name="Lam B."/>
            <person name="Langin-Hooper S."/>
            <person name="Lee A."/>
            <person name="Lee J.M."/>
            <person name="Lenz C.A."/>
            <person name="Li J.H."/>
            <person name="Li Y."/>
            <person name="Lin X."/>
            <person name="Liu S.X."/>
            <person name="Liu Z.A."/>
            <person name="Luros J.S."/>
            <person name="Maiti R."/>
            <person name="Marziali A."/>
            <person name="Militscher J."/>
            <person name="Miranda M."/>
            <person name="Nguyen M."/>
            <person name="Nierman W.C."/>
            <person name="Osborne B.I."/>
            <person name="Pai G."/>
            <person name="Peterson J."/>
            <person name="Pham P.K."/>
            <person name="Rizzo M."/>
            <person name="Rooney T."/>
            <person name="Rowley D."/>
            <person name="Sakano H."/>
            <person name="Salzberg S.L."/>
            <person name="Schwartz J.R."/>
            <person name="Shinn P."/>
            <person name="Southwick A.M."/>
            <person name="Sun H."/>
            <person name="Tallon L.J."/>
            <person name="Tambunga G."/>
            <person name="Toriumi M.J."/>
            <person name="Town C.D."/>
            <person name="Utterback T."/>
            <person name="Van Aken S."/>
            <person name="Vaysberg M."/>
            <person name="Vysotskaia V.S."/>
            <person name="Walker M."/>
            <person name="Wu D."/>
            <person name="Yu G."/>
            <person name="Fraser C.M."/>
            <person name="Venter J.C."/>
            <person name="Davis R.W."/>
        </authorList>
    </citation>
    <scope>NUCLEOTIDE SEQUENCE [LARGE SCALE GENOMIC DNA]</scope>
    <source>
        <strain evidence="3">cv. Columbia</strain>
    </source>
</reference>
<gene>
    <name evidence="1 2" type="ordered locus">At1g65541</name>
</gene>
<dbReference type="Araport" id="AT1G65541"/>
<evidence type="ECO:0000313" key="3">
    <source>
        <dbReference type="Proteomes" id="UP000006548"/>
    </source>
</evidence>
<dbReference type="Proteomes" id="UP000006548">
    <property type="component" value="Chromosome 1"/>
</dbReference>
<dbReference type="GeneID" id="6241248"/>
<proteinExistence type="predicted"/>
<dbReference type="PaxDb" id="3702-AT1G65541.1"/>
<dbReference type="EMBL" id="CP002684">
    <property type="protein sequence ID" value="AEE34394.1"/>
    <property type="molecule type" value="Genomic_DNA"/>
</dbReference>
<sequence length="31" mass="3934">MTKMEKTYIYREEEEWRGKDRSKRGRQSKIL</sequence>
<accession>B3H5J8</accession>
<protein>
    <submittedName>
        <fullName evidence="2">Uncharacterized protein</fullName>
    </submittedName>
</protein>
<dbReference type="RefSeq" id="NP_001117552.1">
    <property type="nucleotide sequence ID" value="NM_001124080.2"/>
</dbReference>
<organism evidence="2 3">
    <name type="scientific">Arabidopsis thaliana</name>
    <name type="common">Mouse-ear cress</name>
    <dbReference type="NCBI Taxonomy" id="3702"/>
    <lineage>
        <taxon>Eukaryota</taxon>
        <taxon>Viridiplantae</taxon>
        <taxon>Streptophyta</taxon>
        <taxon>Embryophyta</taxon>
        <taxon>Tracheophyta</taxon>
        <taxon>Spermatophyta</taxon>
        <taxon>Magnoliopsida</taxon>
        <taxon>eudicotyledons</taxon>
        <taxon>Gunneridae</taxon>
        <taxon>Pentapetalae</taxon>
        <taxon>rosids</taxon>
        <taxon>malvids</taxon>
        <taxon>Brassicales</taxon>
        <taxon>Brassicaceae</taxon>
        <taxon>Camelineae</taxon>
        <taxon>Arabidopsis</taxon>
    </lineage>
</organism>
<reference evidence="3" key="2">
    <citation type="journal article" date="2017" name="Plant J.">
        <title>Araport11: a complete reannotation of the Arabidopsis thaliana reference genome.</title>
        <authorList>
            <person name="Cheng C.Y."/>
            <person name="Krishnakumar V."/>
            <person name="Chan A.P."/>
            <person name="Thibaud-Nissen F."/>
            <person name="Schobel S."/>
            <person name="Town C.D."/>
        </authorList>
    </citation>
    <scope>GENOME REANNOTATION</scope>
    <source>
        <strain evidence="3">cv. Columbia</strain>
    </source>
</reference>
<dbReference type="HOGENOM" id="CLU_3399909_0_0_1"/>
<dbReference type="InParanoid" id="B3H5J8"/>
<dbReference type="TAIR" id="AT1G65541"/>
<dbReference type="AlphaFoldDB" id="B3H5J8"/>
<evidence type="ECO:0000313" key="1">
    <source>
        <dbReference type="Araport" id="AT1G65541"/>
    </source>
</evidence>
<name>B3H5J8_ARATH</name>
<dbReference type="KEGG" id="ath:AT1G65541"/>
<keyword evidence="3" id="KW-1185">Reference proteome</keyword>
<evidence type="ECO:0000313" key="2">
    <source>
        <dbReference type="EMBL" id="AEE34394.1"/>
    </source>
</evidence>